<dbReference type="InterPro" id="IPR014729">
    <property type="entry name" value="Rossmann-like_a/b/a_fold"/>
</dbReference>
<gene>
    <name evidence="1" type="ORF">PBIL07802_LOCUS25402</name>
</gene>
<organism evidence="1">
    <name type="scientific">Palpitomonas bilix</name>
    <dbReference type="NCBI Taxonomy" id="652834"/>
    <lineage>
        <taxon>Eukaryota</taxon>
        <taxon>Eukaryota incertae sedis</taxon>
    </lineage>
</organism>
<dbReference type="GO" id="GO:0005737">
    <property type="term" value="C:cytoplasm"/>
    <property type="evidence" value="ECO:0007669"/>
    <property type="project" value="TreeGrafter"/>
</dbReference>
<name>A0A7S3LTE8_9EUKA</name>
<accession>A0A7S3LTE8</accession>
<sequence>MTSRVFAFGQSVASRFPRLPTIRGRQPFLLLPGSFAPAHDGHVAMLKHACAQAQASGLHVSPATSFFELSISNAEKGTVRDAEILTRAEAAAVLLPEEFGGIILSDLPLFAEKAASYPKGCCFAIGSDTAVRILMEKYGWNKDMDNLFLGRSSRFFVFHRKMEFIDSLNAMLLENIDVVSHEKAREIRSLFLPTTRTASTAARAAAFTDSKRVKVVEFEDGMSILKDAISGKILPQAAVEVDDGYYDSSGYPAYFSFVDWEGSSEASRKQRFIDFIRSAFAPYNAFRDSVLENNCLWTNIGYTDPSRGISVTSKNEGPGSSHSLLQALESYSGSVNFKGPTNGSEEEGIKCHNIRLTIEWKNGATWMDVSEIDVAVVFYAQHDQAFKKQEYFLPRVPRLLGLDFEKEREDLRQVIFPMLVENFVQKFSKSLFERS</sequence>
<protein>
    <recommendedName>
        <fullName evidence="2">Cytidyltransferase-like domain-containing protein</fullName>
    </recommendedName>
</protein>
<dbReference type="PANTHER" id="PTHR31285:SF0">
    <property type="entry name" value="NICOTINAMIDE MONONUCLEOTIDE ADENYLYLTRANSFERASE"/>
    <property type="match status" value="1"/>
</dbReference>
<dbReference type="EMBL" id="HBIB01039050">
    <property type="protein sequence ID" value="CAE0263105.1"/>
    <property type="molecule type" value="Transcribed_RNA"/>
</dbReference>
<dbReference type="GO" id="GO:0016887">
    <property type="term" value="F:ATP hydrolysis activity"/>
    <property type="evidence" value="ECO:0007669"/>
    <property type="project" value="TreeGrafter"/>
</dbReference>
<dbReference type="GO" id="GO:0000309">
    <property type="term" value="F:nicotinamide-nucleotide adenylyltransferase activity"/>
    <property type="evidence" value="ECO:0007669"/>
    <property type="project" value="TreeGrafter"/>
</dbReference>
<evidence type="ECO:0008006" key="2">
    <source>
        <dbReference type="Google" id="ProtNLM"/>
    </source>
</evidence>
<dbReference type="AlphaFoldDB" id="A0A7S3LTE8"/>
<dbReference type="GO" id="GO:0005634">
    <property type="term" value="C:nucleus"/>
    <property type="evidence" value="ECO:0007669"/>
    <property type="project" value="TreeGrafter"/>
</dbReference>
<dbReference type="SUPFAM" id="SSF52374">
    <property type="entry name" value="Nucleotidylyl transferase"/>
    <property type="match status" value="1"/>
</dbReference>
<reference evidence="1" key="1">
    <citation type="submission" date="2021-01" db="EMBL/GenBank/DDBJ databases">
        <authorList>
            <person name="Corre E."/>
            <person name="Pelletier E."/>
            <person name="Niang G."/>
            <person name="Scheremetjew M."/>
            <person name="Finn R."/>
            <person name="Kale V."/>
            <person name="Holt S."/>
            <person name="Cochrane G."/>
            <person name="Meng A."/>
            <person name="Brown T."/>
            <person name="Cohen L."/>
        </authorList>
    </citation>
    <scope>NUCLEOTIDE SEQUENCE</scope>
    <source>
        <strain evidence="1">NIES-2562</strain>
    </source>
</reference>
<evidence type="ECO:0000313" key="1">
    <source>
        <dbReference type="EMBL" id="CAE0263105.1"/>
    </source>
</evidence>
<dbReference type="PANTHER" id="PTHR31285">
    <property type="entry name" value="NICOTINAMIDE MONONUCLEOTIDE ADENYLYLTRANSFERASE"/>
    <property type="match status" value="1"/>
</dbReference>
<proteinExistence type="predicted"/>
<dbReference type="Gene3D" id="3.40.50.620">
    <property type="entry name" value="HUPs"/>
    <property type="match status" value="1"/>
</dbReference>